<keyword evidence="2" id="KW-1185">Reference proteome</keyword>
<dbReference type="Proteomes" id="UP001597187">
    <property type="component" value="Unassembled WGS sequence"/>
</dbReference>
<evidence type="ECO:0000313" key="1">
    <source>
        <dbReference type="EMBL" id="MFD1515447.1"/>
    </source>
</evidence>
<dbReference type="AlphaFoldDB" id="A0ABD6B0Q9"/>
<gene>
    <name evidence="1" type="ORF">ACFSBT_19375</name>
</gene>
<dbReference type="Pfam" id="PF09844">
    <property type="entry name" value="DUF2071"/>
    <property type="match status" value="1"/>
</dbReference>
<feature type="non-terminal residue" evidence="1">
    <location>
        <position position="1"/>
    </location>
</feature>
<dbReference type="EMBL" id="JBHUDC010000008">
    <property type="protein sequence ID" value="MFD1515447.1"/>
    <property type="molecule type" value="Genomic_DNA"/>
</dbReference>
<dbReference type="InterPro" id="IPR018644">
    <property type="entry name" value="DUF2071"/>
</dbReference>
<dbReference type="RefSeq" id="WP_250875361.1">
    <property type="nucleotide sequence ID" value="NZ_JALXFV010000008.1"/>
</dbReference>
<reference evidence="1 2" key="1">
    <citation type="journal article" date="2019" name="Int. J. Syst. Evol. Microbiol.">
        <title>The Global Catalogue of Microorganisms (GCM) 10K type strain sequencing project: providing services to taxonomists for standard genome sequencing and annotation.</title>
        <authorList>
            <consortium name="The Broad Institute Genomics Platform"/>
            <consortium name="The Broad Institute Genome Sequencing Center for Infectious Disease"/>
            <person name="Wu L."/>
            <person name="Ma J."/>
        </authorList>
    </citation>
    <scope>NUCLEOTIDE SEQUENCE [LARGE SCALE GENOMIC DNA]</scope>
    <source>
        <strain evidence="1 2">CGMCC 1.12563</strain>
    </source>
</reference>
<sequence>AADATALRVGVVEHDPWPLSPADCTLRRNDCFDANGFETPTSDPVCHYAPAVEVRADRLRRV</sequence>
<accession>A0ABD6B0Q9</accession>
<comment type="caution">
    <text evidence="1">The sequence shown here is derived from an EMBL/GenBank/DDBJ whole genome shotgun (WGS) entry which is preliminary data.</text>
</comment>
<proteinExistence type="predicted"/>
<protein>
    <submittedName>
        <fullName evidence="1">DUF2071 domain-containing protein</fullName>
    </submittedName>
</protein>
<organism evidence="1 2">
    <name type="scientific">Halomarina rubra</name>
    <dbReference type="NCBI Taxonomy" id="2071873"/>
    <lineage>
        <taxon>Archaea</taxon>
        <taxon>Methanobacteriati</taxon>
        <taxon>Methanobacteriota</taxon>
        <taxon>Stenosarchaea group</taxon>
        <taxon>Halobacteria</taxon>
        <taxon>Halobacteriales</taxon>
        <taxon>Natronomonadaceae</taxon>
        <taxon>Halomarina</taxon>
    </lineage>
</organism>
<name>A0ABD6B0Q9_9EURY</name>
<evidence type="ECO:0000313" key="2">
    <source>
        <dbReference type="Proteomes" id="UP001597187"/>
    </source>
</evidence>